<dbReference type="AlphaFoldDB" id="A0A7W7NX05"/>
<keyword evidence="3" id="KW-1185">Reference proteome</keyword>
<keyword evidence="1" id="KW-1133">Transmembrane helix</keyword>
<evidence type="ECO:0000313" key="2">
    <source>
        <dbReference type="EMBL" id="MBB4858680.1"/>
    </source>
</evidence>
<protein>
    <submittedName>
        <fullName evidence="2">Uncharacterized protein</fullName>
    </submittedName>
</protein>
<keyword evidence="1" id="KW-0472">Membrane</keyword>
<evidence type="ECO:0000313" key="3">
    <source>
        <dbReference type="Proteomes" id="UP000555448"/>
    </source>
</evidence>
<proteinExistence type="predicted"/>
<comment type="caution">
    <text evidence="2">The sequence shown here is derived from an EMBL/GenBank/DDBJ whole genome shotgun (WGS) entry which is preliminary data.</text>
</comment>
<dbReference type="Proteomes" id="UP000555448">
    <property type="component" value="Unassembled WGS sequence"/>
</dbReference>
<feature type="transmembrane region" description="Helical" evidence="1">
    <location>
        <begin position="47"/>
        <end position="68"/>
    </location>
</feature>
<evidence type="ECO:0000256" key="1">
    <source>
        <dbReference type="SAM" id="Phobius"/>
    </source>
</evidence>
<accession>A0A7W7NX05</accession>
<keyword evidence="1" id="KW-0812">Transmembrane</keyword>
<dbReference type="RefSeq" id="WP_184244563.1">
    <property type="nucleotide sequence ID" value="NZ_JACHLR010000007.1"/>
</dbReference>
<dbReference type="EMBL" id="JACHLR010000007">
    <property type="protein sequence ID" value="MBB4858680.1"/>
    <property type="molecule type" value="Genomic_DNA"/>
</dbReference>
<organism evidence="2 3">
    <name type="scientific">Novosphingobium chloroacetimidivorans</name>
    <dbReference type="NCBI Taxonomy" id="1428314"/>
    <lineage>
        <taxon>Bacteria</taxon>
        <taxon>Pseudomonadati</taxon>
        <taxon>Pseudomonadota</taxon>
        <taxon>Alphaproteobacteria</taxon>
        <taxon>Sphingomonadales</taxon>
        <taxon>Sphingomonadaceae</taxon>
        <taxon>Novosphingobium</taxon>
    </lineage>
</organism>
<gene>
    <name evidence="2" type="ORF">HNO88_002006</name>
</gene>
<sequence length="69" mass="7248">MFVAKASALKAKCGCTLCQDSGLRVVDDRYAGMIPCGCSARCSDLTFALFLNCTAGIVVGTFAFLLMIS</sequence>
<name>A0A7W7NX05_9SPHN</name>
<reference evidence="2 3" key="1">
    <citation type="submission" date="2020-08" db="EMBL/GenBank/DDBJ databases">
        <title>Functional genomics of gut bacteria from endangered species of beetles.</title>
        <authorList>
            <person name="Carlos-Shanley C."/>
        </authorList>
    </citation>
    <scope>NUCLEOTIDE SEQUENCE [LARGE SCALE GENOMIC DNA]</scope>
    <source>
        <strain evidence="2 3">S00245</strain>
    </source>
</reference>